<accession>A3IKR2</accession>
<evidence type="ECO:0000313" key="2">
    <source>
        <dbReference type="EMBL" id="EAZ92781.1"/>
    </source>
</evidence>
<evidence type="ECO:0000313" key="3">
    <source>
        <dbReference type="Proteomes" id="UP000003781"/>
    </source>
</evidence>
<dbReference type="InterPro" id="IPR012903">
    <property type="entry name" value="Nif11"/>
</dbReference>
<dbReference type="AlphaFoldDB" id="A3IKR2"/>
<dbReference type="Proteomes" id="UP000003781">
    <property type="component" value="Unassembled WGS sequence"/>
</dbReference>
<keyword evidence="3" id="KW-1185">Reference proteome</keyword>
<feature type="domain" description="Nif11" evidence="1">
    <location>
        <begin position="1"/>
        <end position="48"/>
    </location>
</feature>
<dbReference type="NCBIfam" id="TIGR03798">
    <property type="entry name" value="leader_Nif11"/>
    <property type="match status" value="1"/>
</dbReference>
<reference evidence="2 3" key="1">
    <citation type="submission" date="2007-03" db="EMBL/GenBank/DDBJ databases">
        <authorList>
            <person name="Stal L."/>
            <person name="Ferriera S."/>
            <person name="Johnson J."/>
            <person name="Kravitz S."/>
            <person name="Beeson K."/>
            <person name="Sutton G."/>
            <person name="Rogers Y.-H."/>
            <person name="Friedman R."/>
            <person name="Frazier M."/>
            <person name="Venter J.C."/>
        </authorList>
    </citation>
    <scope>NUCLEOTIDE SEQUENCE [LARGE SCALE GENOMIC DNA]</scope>
    <source>
        <strain evidence="2 3">CCY0110</strain>
    </source>
</reference>
<organism evidence="2 3">
    <name type="scientific">Crocosphaera chwakensis CCY0110</name>
    <dbReference type="NCBI Taxonomy" id="391612"/>
    <lineage>
        <taxon>Bacteria</taxon>
        <taxon>Bacillati</taxon>
        <taxon>Cyanobacteriota</taxon>
        <taxon>Cyanophyceae</taxon>
        <taxon>Oscillatoriophycideae</taxon>
        <taxon>Chroococcales</taxon>
        <taxon>Aphanothecaceae</taxon>
        <taxon>Crocosphaera</taxon>
        <taxon>Crocosphaera chwakensis</taxon>
    </lineage>
</organism>
<proteinExistence type="predicted"/>
<comment type="caution">
    <text evidence="2">The sequence shown here is derived from an EMBL/GenBank/DDBJ whole genome shotgun (WGS) entry which is preliminary data.</text>
</comment>
<dbReference type="Pfam" id="PF07862">
    <property type="entry name" value="Nif11"/>
    <property type="match status" value="1"/>
</dbReference>
<dbReference type="RefSeq" id="WP_008273925.1">
    <property type="nucleotide sequence ID" value="NZ_AAXW01000004.1"/>
</dbReference>
<evidence type="ECO:0000259" key="1">
    <source>
        <dbReference type="Pfam" id="PF07862"/>
    </source>
</evidence>
<sequence>MSVENVKAFYQRLAQDEQFRSELAEVKSKEECSQLVQEYGYHFTQEEFENYTSELLESSLNEGELNDLNEKELEAVFGGIRRKMPSPPIQALYGVIWPIEPQPLYGVIIDQ</sequence>
<dbReference type="InterPro" id="IPR022516">
    <property type="entry name" value="CHP03798_Ocin"/>
</dbReference>
<protein>
    <recommendedName>
        <fullName evidence="1">Nif11 domain-containing protein</fullName>
    </recommendedName>
</protein>
<dbReference type="OrthoDB" id="468284at2"/>
<name>A3IKR2_9CHRO</name>
<gene>
    <name evidence="2" type="ORF">CY0110_21832</name>
</gene>
<dbReference type="eggNOG" id="ENOG5033EST">
    <property type="taxonomic scope" value="Bacteria"/>
</dbReference>
<dbReference type="EMBL" id="AAXW01000004">
    <property type="protein sequence ID" value="EAZ92781.1"/>
    <property type="molecule type" value="Genomic_DNA"/>
</dbReference>